<dbReference type="GO" id="GO:0016020">
    <property type="term" value="C:membrane"/>
    <property type="evidence" value="ECO:0007669"/>
    <property type="project" value="UniProtKB-SubCell"/>
</dbReference>
<evidence type="ECO:0000313" key="9">
    <source>
        <dbReference type="Proteomes" id="UP001370490"/>
    </source>
</evidence>
<organism evidence="8 9">
    <name type="scientific">Dillenia turbinata</name>
    <dbReference type="NCBI Taxonomy" id="194707"/>
    <lineage>
        <taxon>Eukaryota</taxon>
        <taxon>Viridiplantae</taxon>
        <taxon>Streptophyta</taxon>
        <taxon>Embryophyta</taxon>
        <taxon>Tracheophyta</taxon>
        <taxon>Spermatophyta</taxon>
        <taxon>Magnoliopsida</taxon>
        <taxon>eudicotyledons</taxon>
        <taxon>Gunneridae</taxon>
        <taxon>Pentapetalae</taxon>
        <taxon>Dilleniales</taxon>
        <taxon>Dilleniaceae</taxon>
        <taxon>Dillenia</taxon>
    </lineage>
</organism>
<feature type="transmembrane region" description="Helical" evidence="6">
    <location>
        <begin position="79"/>
        <end position="98"/>
    </location>
</feature>
<accession>A0AAN8USX7</accession>
<keyword evidence="4 6" id="KW-1133">Transmembrane helix</keyword>
<dbReference type="Proteomes" id="UP001370490">
    <property type="component" value="Unassembled WGS sequence"/>
</dbReference>
<comment type="caution">
    <text evidence="8">The sequence shown here is derived from an EMBL/GenBank/DDBJ whole genome shotgun (WGS) entry which is preliminary data.</text>
</comment>
<evidence type="ECO:0000259" key="7">
    <source>
        <dbReference type="Pfam" id="PF00892"/>
    </source>
</evidence>
<dbReference type="PANTHER" id="PTHR31218">
    <property type="entry name" value="WAT1-RELATED PROTEIN"/>
    <property type="match status" value="1"/>
</dbReference>
<evidence type="ECO:0000256" key="4">
    <source>
        <dbReference type="ARBA" id="ARBA00022989"/>
    </source>
</evidence>
<evidence type="ECO:0000256" key="6">
    <source>
        <dbReference type="RuleBase" id="RU363077"/>
    </source>
</evidence>
<feature type="transmembrane region" description="Helical" evidence="6">
    <location>
        <begin position="49"/>
        <end position="67"/>
    </location>
</feature>
<dbReference type="InterPro" id="IPR030184">
    <property type="entry name" value="WAT1-related"/>
</dbReference>
<feature type="domain" description="EamA" evidence="7">
    <location>
        <begin position="18"/>
        <end position="95"/>
    </location>
</feature>
<comment type="similarity">
    <text evidence="2 6">Belongs to the drug/metabolite transporter (DMT) superfamily. Plant drug/metabolite exporter (P-DME) (TC 2.A.7.4) family.</text>
</comment>
<evidence type="ECO:0000256" key="5">
    <source>
        <dbReference type="ARBA" id="ARBA00023136"/>
    </source>
</evidence>
<evidence type="ECO:0000256" key="2">
    <source>
        <dbReference type="ARBA" id="ARBA00007635"/>
    </source>
</evidence>
<evidence type="ECO:0000256" key="3">
    <source>
        <dbReference type="ARBA" id="ARBA00022692"/>
    </source>
</evidence>
<evidence type="ECO:0000256" key="1">
    <source>
        <dbReference type="ARBA" id="ARBA00004141"/>
    </source>
</evidence>
<evidence type="ECO:0000313" key="8">
    <source>
        <dbReference type="EMBL" id="KAK6916117.1"/>
    </source>
</evidence>
<dbReference type="Pfam" id="PF00892">
    <property type="entry name" value="EamA"/>
    <property type="match status" value="1"/>
</dbReference>
<keyword evidence="5 6" id="KW-0472">Membrane</keyword>
<sequence>MAVNVNSMRNFVDGMRPALVMVLVQIILAGVNVLYKLAANNGISLKVMVAYRLMFATAFVLPVALIFERESRPKMTWPVLGQAFLCGLFGYALYDICLP</sequence>
<name>A0AAN8USX7_9MAGN</name>
<feature type="transmembrane region" description="Helical" evidence="6">
    <location>
        <begin position="18"/>
        <end position="37"/>
    </location>
</feature>
<reference evidence="8 9" key="1">
    <citation type="submission" date="2023-12" db="EMBL/GenBank/DDBJ databases">
        <title>A high-quality genome assembly for Dillenia turbinata (Dilleniales).</title>
        <authorList>
            <person name="Chanderbali A."/>
        </authorList>
    </citation>
    <scope>NUCLEOTIDE SEQUENCE [LARGE SCALE GENOMIC DNA]</scope>
    <source>
        <strain evidence="8">LSX21</strain>
        <tissue evidence="8">Leaf</tissue>
    </source>
</reference>
<comment type="subcellular location">
    <subcellularLocation>
        <location evidence="1 6">Membrane</location>
        <topology evidence="1 6">Multi-pass membrane protein</topology>
    </subcellularLocation>
</comment>
<keyword evidence="9" id="KW-1185">Reference proteome</keyword>
<dbReference type="GO" id="GO:0022857">
    <property type="term" value="F:transmembrane transporter activity"/>
    <property type="evidence" value="ECO:0007669"/>
    <property type="project" value="InterPro"/>
</dbReference>
<comment type="caution">
    <text evidence="6">Lacks conserved residue(s) required for the propagation of feature annotation.</text>
</comment>
<dbReference type="EMBL" id="JBAMMX010000024">
    <property type="protein sequence ID" value="KAK6916117.1"/>
    <property type="molecule type" value="Genomic_DNA"/>
</dbReference>
<dbReference type="InterPro" id="IPR000620">
    <property type="entry name" value="EamA_dom"/>
</dbReference>
<protein>
    <recommendedName>
        <fullName evidence="6">WAT1-related protein</fullName>
    </recommendedName>
</protein>
<proteinExistence type="inferred from homology"/>
<dbReference type="AlphaFoldDB" id="A0AAN8USX7"/>
<gene>
    <name evidence="8" type="ORF">RJ641_018978</name>
</gene>
<keyword evidence="3 6" id="KW-0812">Transmembrane</keyword>